<keyword evidence="5" id="KW-0813">Transport</keyword>
<evidence type="ECO:0000256" key="3">
    <source>
        <dbReference type="ARBA" id="ARBA00020150"/>
    </source>
</evidence>
<accession>A0A024QFY5</accession>
<dbReference type="PANTHER" id="PTHR10283:SF82">
    <property type="entry name" value="SOLUTE CARRIER FAMILY 13 MEMBER 2"/>
    <property type="match status" value="1"/>
</dbReference>
<gene>
    <name evidence="10" type="primary">citT_2</name>
    <name evidence="10" type="ORF">BN990_03204</name>
</gene>
<evidence type="ECO:0000256" key="9">
    <source>
        <dbReference type="SAM" id="Phobius"/>
    </source>
</evidence>
<dbReference type="Pfam" id="PF00939">
    <property type="entry name" value="Na_sulph_symp"/>
    <property type="match status" value="1"/>
</dbReference>
<name>A0A024QFY5_9BACI</name>
<dbReference type="EMBL" id="CCDP010000002">
    <property type="protein sequence ID" value="CDQ40871.1"/>
    <property type="molecule type" value="Genomic_DNA"/>
</dbReference>
<evidence type="ECO:0000313" key="10">
    <source>
        <dbReference type="EMBL" id="CDQ40871.1"/>
    </source>
</evidence>
<dbReference type="GO" id="GO:0015293">
    <property type="term" value="F:symporter activity"/>
    <property type="evidence" value="ECO:0007669"/>
    <property type="project" value="UniProtKB-KW"/>
</dbReference>
<dbReference type="PANTHER" id="PTHR10283">
    <property type="entry name" value="SOLUTE CARRIER FAMILY 13 MEMBER"/>
    <property type="match status" value="1"/>
</dbReference>
<evidence type="ECO:0000256" key="2">
    <source>
        <dbReference type="ARBA" id="ARBA00006772"/>
    </source>
</evidence>
<evidence type="ECO:0000256" key="4">
    <source>
        <dbReference type="ARBA" id="ARBA00022692"/>
    </source>
</evidence>
<dbReference type="eggNOG" id="COG0471">
    <property type="taxonomic scope" value="Bacteria"/>
</dbReference>
<reference evidence="11" key="2">
    <citation type="submission" date="2014-05" db="EMBL/GenBank/DDBJ databases">
        <title>Draft genome sequence of Virgibacillus massiliensis Vm-5.</title>
        <authorList>
            <person name="Khelaifia S."/>
            <person name="Croce O."/>
            <person name="Lagier J.C."/>
            <person name="Raoult D."/>
        </authorList>
    </citation>
    <scope>NUCLEOTIDE SEQUENCE [LARGE SCALE GENOMIC DNA]</scope>
    <source>
        <strain evidence="11">Vm-5</strain>
    </source>
</reference>
<evidence type="ECO:0000256" key="5">
    <source>
        <dbReference type="ARBA" id="ARBA00022847"/>
    </source>
</evidence>
<evidence type="ECO:0000256" key="8">
    <source>
        <dbReference type="ARBA" id="ARBA00031174"/>
    </source>
</evidence>
<feature type="transmembrane region" description="Helical" evidence="9">
    <location>
        <begin position="112"/>
        <end position="130"/>
    </location>
</feature>
<protein>
    <recommendedName>
        <fullName evidence="3">Sodium-dependent dicarboxylate transporter SdcS</fullName>
    </recommendedName>
    <alternativeName>
        <fullName evidence="8">Na(+)/dicarboxylate symporter</fullName>
    </alternativeName>
</protein>
<proteinExistence type="inferred from homology"/>
<dbReference type="AlphaFoldDB" id="A0A024QFY5"/>
<feature type="transmembrane region" description="Helical" evidence="9">
    <location>
        <begin position="73"/>
        <end position="92"/>
    </location>
</feature>
<feature type="transmembrane region" description="Helical" evidence="9">
    <location>
        <begin position="430"/>
        <end position="455"/>
    </location>
</feature>
<feature type="transmembrane region" description="Helical" evidence="9">
    <location>
        <begin position="48"/>
        <end position="66"/>
    </location>
</feature>
<feature type="transmembrane region" description="Helical" evidence="9">
    <location>
        <begin position="393"/>
        <end position="410"/>
    </location>
</feature>
<feature type="transmembrane region" description="Helical" evidence="9">
    <location>
        <begin position="205"/>
        <end position="228"/>
    </location>
</feature>
<keyword evidence="7 9" id="KW-0472">Membrane</keyword>
<organism evidence="10 11">
    <name type="scientific">Virgibacillus massiliensis</name>
    <dbReference type="NCBI Taxonomy" id="1462526"/>
    <lineage>
        <taxon>Bacteria</taxon>
        <taxon>Bacillati</taxon>
        <taxon>Bacillota</taxon>
        <taxon>Bacilli</taxon>
        <taxon>Bacillales</taxon>
        <taxon>Bacillaceae</taxon>
        <taxon>Virgibacillus</taxon>
    </lineage>
</organism>
<dbReference type="RefSeq" id="WP_038245734.1">
    <property type="nucleotide sequence ID" value="NZ_BNER01000006.1"/>
</dbReference>
<comment type="subcellular location">
    <subcellularLocation>
        <location evidence="1">Membrane</location>
        <topology evidence="1">Multi-pass membrane protein</topology>
    </subcellularLocation>
</comment>
<dbReference type="InterPro" id="IPR001898">
    <property type="entry name" value="SLC13A/DASS"/>
</dbReference>
<evidence type="ECO:0000256" key="1">
    <source>
        <dbReference type="ARBA" id="ARBA00004141"/>
    </source>
</evidence>
<dbReference type="OrthoDB" id="2339361at2"/>
<feature type="transmembrane region" description="Helical" evidence="9">
    <location>
        <begin position="313"/>
        <end position="336"/>
    </location>
</feature>
<dbReference type="GO" id="GO:0005886">
    <property type="term" value="C:plasma membrane"/>
    <property type="evidence" value="ECO:0007669"/>
    <property type="project" value="TreeGrafter"/>
</dbReference>
<feature type="transmembrane region" description="Helical" evidence="9">
    <location>
        <begin position="348"/>
        <end position="381"/>
    </location>
</feature>
<evidence type="ECO:0000256" key="6">
    <source>
        <dbReference type="ARBA" id="ARBA00022989"/>
    </source>
</evidence>
<dbReference type="GO" id="GO:0008514">
    <property type="term" value="F:organic anion transmembrane transporter activity"/>
    <property type="evidence" value="ECO:0007669"/>
    <property type="project" value="UniProtKB-ARBA"/>
</dbReference>
<sequence>MKKNILLCIAIILYLLFLPSYVDVDIKVKAFATLVIIQILWMGRVFPLAHSSILLMLILSFHFFTYEETLDFIATDIVWLMFSIFIISHAFIKTGLARRISLMMLKLSRGSGRLLILIAYLLMFILSIMVPSNIGKASLLTSVFDSLLKSVQKIIKAKNLGKALFIGVSYLTATCGAFVATGASSTVYAYGIMSGLSPDLNYLNWILYFAPPIILFAFVLWGIFLFVYPPENIDKELLNQLINSKLRELGEISLSEKKMIVIISITVALWATQQLHHVSIPLIGLLGAVLTITPMVGVWNWNEAKQAIDWDMILFFASTIMVSGMLIDTGTIDLLAKTLMDVLPFESSMLIVVALLIFILLLRIIFVNVLGFLTIVLPLALTLGETLPGFSSIVLTMGVFLIGIPGFLLITQSPVHLLTFPYGYYSERDLLRVGGISIVCWLVIILTTMMTYWIYIG</sequence>
<feature type="transmembrane region" description="Helical" evidence="9">
    <location>
        <begin position="163"/>
        <end position="193"/>
    </location>
</feature>
<dbReference type="Proteomes" id="UP000028875">
    <property type="component" value="Unassembled WGS sequence"/>
</dbReference>
<evidence type="ECO:0000313" key="11">
    <source>
        <dbReference type="Proteomes" id="UP000028875"/>
    </source>
</evidence>
<comment type="caution">
    <text evidence="10">The sequence shown here is derived from an EMBL/GenBank/DDBJ whole genome shotgun (WGS) entry which is preliminary data.</text>
</comment>
<dbReference type="GO" id="GO:1905039">
    <property type="term" value="P:carboxylic acid transmembrane transport"/>
    <property type="evidence" value="ECO:0007669"/>
    <property type="project" value="UniProtKB-ARBA"/>
</dbReference>
<comment type="similarity">
    <text evidence="2">Belongs to the SLC13A/DASS transporter (TC 2.A.47) family. NADC subfamily.</text>
</comment>
<feature type="transmembrane region" description="Helical" evidence="9">
    <location>
        <begin position="282"/>
        <end position="301"/>
    </location>
</feature>
<keyword evidence="5" id="KW-0769">Symport</keyword>
<keyword evidence="6 9" id="KW-1133">Transmembrane helix</keyword>
<dbReference type="STRING" id="1462526.BN990_03204"/>
<reference evidence="10 11" key="1">
    <citation type="submission" date="2014-03" db="EMBL/GenBank/DDBJ databases">
        <authorList>
            <person name="Urmite Genomes U."/>
        </authorList>
    </citation>
    <scope>NUCLEOTIDE SEQUENCE [LARGE SCALE GENOMIC DNA]</scope>
    <source>
        <strain evidence="10 11">Vm-5</strain>
    </source>
</reference>
<keyword evidence="11" id="KW-1185">Reference proteome</keyword>
<evidence type="ECO:0000256" key="7">
    <source>
        <dbReference type="ARBA" id="ARBA00023136"/>
    </source>
</evidence>
<keyword evidence="4 9" id="KW-0812">Transmembrane</keyword>